<dbReference type="HOGENOM" id="CLU_2273630_0_0_5"/>
<dbReference type="EMBL" id="AP012159">
    <property type="protein sequence ID" value="BAK82758.1"/>
    <property type="molecule type" value="Genomic_DNA"/>
</dbReference>
<proteinExistence type="predicted"/>
<dbReference type="Proteomes" id="UP000009044">
    <property type="component" value="Chromosome"/>
</dbReference>
<feature type="compositionally biased region" description="Basic and acidic residues" evidence="1">
    <location>
        <begin position="36"/>
        <end position="46"/>
    </location>
</feature>
<dbReference type="AlphaFoldDB" id="G2I3R1"/>
<reference evidence="3" key="1">
    <citation type="journal article" date="2011" name="J. Bacteriol.">
        <title>Complete genome sequence of NBRC 3288, a unique cellulose-nonproducing strain of Gluconacetobacter xylinus isolated from vinegar.</title>
        <authorList>
            <person name="Ogino H."/>
            <person name="Azuma Y."/>
            <person name="Hosoyama A."/>
            <person name="Nakazawa H."/>
            <person name="Matsutani M."/>
            <person name="Hasegawa A."/>
            <person name="Otsuyama K."/>
            <person name="Matsushita K."/>
            <person name="Fujita N."/>
            <person name="Shirai M."/>
        </authorList>
    </citation>
    <scope>NUCLEOTIDE SEQUENCE [LARGE SCALE GENOMIC DNA]</scope>
    <source>
        <strain evidence="3">NBRC 3288 / BCRC 11682 / LMG 1693</strain>
    </source>
</reference>
<evidence type="ECO:0000256" key="1">
    <source>
        <dbReference type="SAM" id="MobiDB-lite"/>
    </source>
</evidence>
<dbReference type="STRING" id="634177.GLX_03460"/>
<sequence length="88" mass="9597">MVYRLNQHERTSIVSLTPVDSRSGGGTEHNPGNFANDRRKASEAGHKGGQHNSGNFAEGPQRATGAGRKGSQHSHDHDHDHDHDHEKS</sequence>
<dbReference type="RefSeq" id="WP_014104335.1">
    <property type="nucleotide sequence ID" value="NC_016027.1"/>
</dbReference>
<accession>G2I3R1</accession>
<evidence type="ECO:0000313" key="3">
    <source>
        <dbReference type="Proteomes" id="UP000009044"/>
    </source>
</evidence>
<dbReference type="eggNOG" id="COG3729">
    <property type="taxonomic scope" value="Bacteria"/>
</dbReference>
<dbReference type="KEGG" id="gxy:GLX_03460"/>
<organism evidence="2 3">
    <name type="scientific">Komagataeibacter medellinensis (strain NBRC 3288 / BCRC 11682 / LMG 1693 / Kondo 51)</name>
    <name type="common">Gluconacetobacter medellinensis</name>
    <dbReference type="NCBI Taxonomy" id="634177"/>
    <lineage>
        <taxon>Bacteria</taxon>
        <taxon>Pseudomonadati</taxon>
        <taxon>Pseudomonadota</taxon>
        <taxon>Alphaproteobacteria</taxon>
        <taxon>Acetobacterales</taxon>
        <taxon>Acetobacteraceae</taxon>
        <taxon>Komagataeibacter</taxon>
    </lineage>
</organism>
<evidence type="ECO:0000313" key="2">
    <source>
        <dbReference type="EMBL" id="BAK82758.1"/>
    </source>
</evidence>
<protein>
    <recommendedName>
        <fullName evidence="4">Stress-induced protein</fullName>
    </recommendedName>
</protein>
<feature type="compositionally biased region" description="Basic and acidic residues" evidence="1">
    <location>
        <begin position="73"/>
        <end position="88"/>
    </location>
</feature>
<feature type="compositionally biased region" description="Basic and acidic residues" evidence="1">
    <location>
        <begin position="1"/>
        <end position="11"/>
    </location>
</feature>
<name>G2I3R1_KOMMN</name>
<dbReference type="InterPro" id="IPR019626">
    <property type="entry name" value="Stress-induced_KGG_rpt"/>
</dbReference>
<dbReference type="Pfam" id="PF10685">
    <property type="entry name" value="KGG"/>
    <property type="match status" value="1"/>
</dbReference>
<feature type="region of interest" description="Disordered" evidence="1">
    <location>
        <begin position="1"/>
        <end position="88"/>
    </location>
</feature>
<gene>
    <name evidence="2" type="ordered locus">GLX_03460</name>
</gene>
<evidence type="ECO:0008006" key="4">
    <source>
        <dbReference type="Google" id="ProtNLM"/>
    </source>
</evidence>